<dbReference type="Proteomes" id="UP000018542">
    <property type="component" value="Chromosome"/>
</dbReference>
<dbReference type="InterPro" id="IPR050493">
    <property type="entry name" value="FAD-dep_Monooxygenase_BioMet"/>
</dbReference>
<dbReference type="SUPFAM" id="SSF51905">
    <property type="entry name" value="FAD/NAD(P)-binding domain"/>
    <property type="match status" value="1"/>
</dbReference>
<proteinExistence type="predicted"/>
<organism evidence="7 8">
    <name type="scientific">Hyphomicrobium nitrativorans NL23</name>
    <dbReference type="NCBI Taxonomy" id="1029756"/>
    <lineage>
        <taxon>Bacteria</taxon>
        <taxon>Pseudomonadati</taxon>
        <taxon>Pseudomonadota</taxon>
        <taxon>Alphaproteobacteria</taxon>
        <taxon>Hyphomicrobiales</taxon>
        <taxon>Hyphomicrobiaceae</taxon>
        <taxon>Hyphomicrobium</taxon>
    </lineage>
</organism>
<evidence type="ECO:0000256" key="4">
    <source>
        <dbReference type="ARBA" id="ARBA00023002"/>
    </source>
</evidence>
<dbReference type="InterPro" id="IPR002938">
    <property type="entry name" value="FAD-bd"/>
</dbReference>
<dbReference type="Gene3D" id="3.50.50.60">
    <property type="entry name" value="FAD/NAD(P)-binding domain"/>
    <property type="match status" value="1"/>
</dbReference>
<evidence type="ECO:0000313" key="7">
    <source>
        <dbReference type="EMBL" id="AHB49638.1"/>
    </source>
</evidence>
<keyword evidence="5 7" id="KW-0503">Monooxygenase</keyword>
<feature type="domain" description="FAD-binding" evidence="6">
    <location>
        <begin position="10"/>
        <end position="354"/>
    </location>
</feature>
<dbReference type="InterPro" id="IPR036188">
    <property type="entry name" value="FAD/NAD-bd_sf"/>
</dbReference>
<dbReference type="KEGG" id="hni:W911_16450"/>
<sequence length="398" mass="43033">MTDARPPPGQIVIAGGGIGGLAAALALARQNIPSEVLERRPAFGEDGAGIQIGPNGTRILTALGVAPMLEASVTTPDAVHIRDAMSGRDLARFPLGPWIAERHGAPYWTLHRRDLHKALLDTARREPLIRIRTDVVVTALREERDESVTAVAADGEASRGRALIAADGAWSALRTDPFGGGAPRYTGKCAVRTVLPVSAVPEPLRRPEVNLWIGPDVHVVHYPVSGGEAVALVAIFDDGRVAGDWNSPCDRGWVGARRQRFAPLLKDLVGRPDTWRRWSLLALETSPQFSVGRMALLGDAAHPVLPFLAQGGVMALEDAVVVARALAADPQDPARALEAYARERTPRVRRVAEASRANGRIYHMEGVMAAGRNMALRHIPPERFMSRYDWLYGWALPA</sequence>
<accession>V5SGH7</accession>
<comment type="cofactor">
    <cofactor evidence="1">
        <name>FAD</name>
        <dbReference type="ChEBI" id="CHEBI:57692"/>
    </cofactor>
</comment>
<dbReference type="PANTHER" id="PTHR13789">
    <property type="entry name" value="MONOOXYGENASE"/>
    <property type="match status" value="1"/>
</dbReference>
<keyword evidence="2" id="KW-0285">Flavoprotein</keyword>
<dbReference type="PANTHER" id="PTHR13789:SF318">
    <property type="entry name" value="GERANYLGERANYL DIPHOSPHATE REDUCTASE"/>
    <property type="match status" value="1"/>
</dbReference>
<dbReference type="SUPFAM" id="SSF54373">
    <property type="entry name" value="FAD-linked reductases, C-terminal domain"/>
    <property type="match status" value="1"/>
</dbReference>
<dbReference type="PRINTS" id="PR00420">
    <property type="entry name" value="RNGMNOXGNASE"/>
</dbReference>
<dbReference type="GO" id="GO:0004497">
    <property type="term" value="F:monooxygenase activity"/>
    <property type="evidence" value="ECO:0007669"/>
    <property type="project" value="UniProtKB-KW"/>
</dbReference>
<dbReference type="PATRIC" id="fig|1029756.8.peg.3426"/>
<gene>
    <name evidence="7" type="ORF">W911_16450</name>
</gene>
<evidence type="ECO:0000256" key="5">
    <source>
        <dbReference type="ARBA" id="ARBA00023033"/>
    </source>
</evidence>
<evidence type="ECO:0000256" key="2">
    <source>
        <dbReference type="ARBA" id="ARBA00022630"/>
    </source>
</evidence>
<name>V5SGH7_9HYPH</name>
<dbReference type="OrthoDB" id="4230779at2"/>
<dbReference type="RefSeq" id="WP_023788588.1">
    <property type="nucleotide sequence ID" value="NC_022997.1"/>
</dbReference>
<reference evidence="7 8" key="1">
    <citation type="journal article" date="2014" name="Genome Announc.">
        <title>Complete Genome Sequence of Hyphomicrobium nitrativorans Strain NL23, a Denitrifying Bacterium Isolated from Biofilm of a Methanol-Fed Denitrification System Treating Seawater at the Montreal Biodome.</title>
        <authorList>
            <person name="Martineau C."/>
            <person name="Villeneuve C."/>
            <person name="Mauffrey F."/>
            <person name="Villemur R."/>
        </authorList>
    </citation>
    <scope>NUCLEOTIDE SEQUENCE [LARGE SCALE GENOMIC DNA]</scope>
    <source>
        <strain evidence="7">NL23</strain>
    </source>
</reference>
<dbReference type="GO" id="GO:0071949">
    <property type="term" value="F:FAD binding"/>
    <property type="evidence" value="ECO:0007669"/>
    <property type="project" value="InterPro"/>
</dbReference>
<dbReference type="Pfam" id="PF01494">
    <property type="entry name" value="FAD_binding_3"/>
    <property type="match status" value="1"/>
</dbReference>
<evidence type="ECO:0000256" key="1">
    <source>
        <dbReference type="ARBA" id="ARBA00001974"/>
    </source>
</evidence>
<keyword evidence="3" id="KW-0274">FAD</keyword>
<dbReference type="AlphaFoldDB" id="V5SGH7"/>
<dbReference type="EMBL" id="CP006912">
    <property type="protein sequence ID" value="AHB49638.1"/>
    <property type="molecule type" value="Genomic_DNA"/>
</dbReference>
<keyword evidence="4" id="KW-0560">Oxidoreductase</keyword>
<dbReference type="HOGENOM" id="CLU_009665_19_3_5"/>
<keyword evidence="8" id="KW-1185">Reference proteome</keyword>
<evidence type="ECO:0000256" key="3">
    <source>
        <dbReference type="ARBA" id="ARBA00022827"/>
    </source>
</evidence>
<dbReference type="STRING" id="1029756.W911_16450"/>
<evidence type="ECO:0000313" key="8">
    <source>
        <dbReference type="Proteomes" id="UP000018542"/>
    </source>
</evidence>
<evidence type="ECO:0000259" key="6">
    <source>
        <dbReference type="Pfam" id="PF01494"/>
    </source>
</evidence>
<protein>
    <submittedName>
        <fullName evidence="7">FAD-binding monooxygenase</fullName>
    </submittedName>
</protein>